<dbReference type="InterPro" id="IPR036390">
    <property type="entry name" value="WH_DNA-bd_sf"/>
</dbReference>
<comment type="caution">
    <text evidence="2">The sequence shown here is derived from an EMBL/GenBank/DDBJ whole genome shotgun (WGS) entry which is preliminary data.</text>
</comment>
<dbReference type="Proteomes" id="UP001244552">
    <property type="component" value="Unassembled WGS sequence"/>
</dbReference>
<name>A0ABU0MQB9_9PROT</name>
<keyword evidence="3" id="KW-1185">Reference proteome</keyword>
<accession>A0ABU0MQB9</accession>
<evidence type="ECO:0000313" key="2">
    <source>
        <dbReference type="EMBL" id="MDQ0535383.1"/>
    </source>
</evidence>
<sequence length="280" mass="30030">MNPSVIQACFKVKLPAADKLVLIRLAQEADENGGGIALRVQEVADDCGMSPRNVQYIVKKLRDAGILIVAGSDRGGRGRAAEHCIDLRRCRELAGGETTQTTQTTQEPLRGLDDENHANHASQIAGFSSPYMEELTSTEVKRSEEGARAISPGVEVIRAFDAERIAAYGEHQARAYPAGTDLVFADRWLASGADPDLCRAVFAGAMRRYASTGRKPPDTLSYFDRAVADAVATKNAPPTEGTAHVQAAKPAAPHRETASEATQRRRAGLAAAVDRRLGQP</sequence>
<proteinExistence type="predicted"/>
<feature type="region of interest" description="Disordered" evidence="1">
    <location>
        <begin position="234"/>
        <end position="280"/>
    </location>
</feature>
<reference evidence="2 3" key="1">
    <citation type="submission" date="2023-07" db="EMBL/GenBank/DDBJ databases">
        <title>Genomic Encyclopedia of Type Strains, Phase IV (KMG-IV): sequencing the most valuable type-strain genomes for metagenomic binning, comparative biology and taxonomic classification.</title>
        <authorList>
            <person name="Goeker M."/>
        </authorList>
    </citation>
    <scope>NUCLEOTIDE SEQUENCE [LARGE SCALE GENOMIC DNA]</scope>
    <source>
        <strain evidence="2 3">DSM 19922</strain>
    </source>
</reference>
<dbReference type="SUPFAM" id="SSF46785">
    <property type="entry name" value="Winged helix' DNA-binding domain"/>
    <property type="match status" value="1"/>
</dbReference>
<evidence type="ECO:0000256" key="1">
    <source>
        <dbReference type="SAM" id="MobiDB-lite"/>
    </source>
</evidence>
<keyword evidence="2" id="KW-0238">DNA-binding</keyword>
<evidence type="ECO:0000313" key="3">
    <source>
        <dbReference type="Proteomes" id="UP001244552"/>
    </source>
</evidence>
<dbReference type="EMBL" id="JAUSVU010000017">
    <property type="protein sequence ID" value="MDQ0535383.1"/>
    <property type="molecule type" value="Genomic_DNA"/>
</dbReference>
<protein>
    <submittedName>
        <fullName evidence="2">DNA-binding transcriptional ArsR family regulator</fullName>
    </submittedName>
</protein>
<organism evidence="2 3">
    <name type="scientific">Azospirillum picis</name>
    <dbReference type="NCBI Taxonomy" id="488438"/>
    <lineage>
        <taxon>Bacteria</taxon>
        <taxon>Pseudomonadati</taxon>
        <taxon>Pseudomonadota</taxon>
        <taxon>Alphaproteobacteria</taxon>
        <taxon>Rhodospirillales</taxon>
        <taxon>Azospirillaceae</taxon>
        <taxon>Azospirillum</taxon>
    </lineage>
</organism>
<dbReference type="GO" id="GO:0003677">
    <property type="term" value="F:DNA binding"/>
    <property type="evidence" value="ECO:0007669"/>
    <property type="project" value="UniProtKB-KW"/>
</dbReference>
<dbReference type="RefSeq" id="WP_209985910.1">
    <property type="nucleotide sequence ID" value="NZ_JAGINO010000017.1"/>
</dbReference>
<gene>
    <name evidence="2" type="ORF">QO018_004261</name>
</gene>